<dbReference type="Gene3D" id="3.40.50.360">
    <property type="match status" value="1"/>
</dbReference>
<feature type="compositionally biased region" description="Low complexity" evidence="4">
    <location>
        <begin position="223"/>
        <end position="246"/>
    </location>
</feature>
<feature type="region of interest" description="Disordered" evidence="4">
    <location>
        <begin position="201"/>
        <end position="266"/>
    </location>
</feature>
<gene>
    <name evidence="6" type="ORF">CANINC_001303</name>
</gene>
<reference evidence="6 7" key="1">
    <citation type="journal article" date="2019" name="Front. Genet.">
        <title>Whole-Genome Sequencing of the Opportunistic Yeast Pathogen Candida inconspicua Uncovers Its Hybrid Origin.</title>
        <authorList>
            <person name="Mixao V."/>
            <person name="Hansen A.P."/>
            <person name="Saus E."/>
            <person name="Boekhout T."/>
            <person name="Lass-Florl C."/>
            <person name="Gabaldon T."/>
        </authorList>
    </citation>
    <scope>NUCLEOTIDE SEQUENCE [LARGE SCALE GENOMIC DNA]</scope>
    <source>
        <strain evidence="6 7">CBS 180</strain>
    </source>
</reference>
<dbReference type="InterPro" id="IPR005025">
    <property type="entry name" value="FMN_Rdtase-like_dom"/>
</dbReference>
<dbReference type="InterPro" id="IPR008254">
    <property type="entry name" value="Flavodoxin/NO_synth"/>
</dbReference>
<evidence type="ECO:0000313" key="7">
    <source>
        <dbReference type="Proteomes" id="UP000307173"/>
    </source>
</evidence>
<dbReference type="GO" id="GO:0003955">
    <property type="term" value="F:NAD(P)H dehydrogenase (quinone) activity"/>
    <property type="evidence" value="ECO:0007669"/>
    <property type="project" value="InterPro"/>
</dbReference>
<dbReference type="SUPFAM" id="SSF52218">
    <property type="entry name" value="Flavoproteins"/>
    <property type="match status" value="1"/>
</dbReference>
<dbReference type="Pfam" id="PF03358">
    <property type="entry name" value="FMN_red"/>
    <property type="match status" value="1"/>
</dbReference>
<dbReference type="NCBIfam" id="NF002999">
    <property type="entry name" value="PRK03767.1"/>
    <property type="match status" value="1"/>
</dbReference>
<dbReference type="InterPro" id="IPR029039">
    <property type="entry name" value="Flavoprotein-like_sf"/>
</dbReference>
<organism evidence="6 7">
    <name type="scientific">Pichia inconspicua</name>
    <dbReference type="NCBI Taxonomy" id="52247"/>
    <lineage>
        <taxon>Eukaryota</taxon>
        <taxon>Fungi</taxon>
        <taxon>Dikarya</taxon>
        <taxon>Ascomycota</taxon>
        <taxon>Saccharomycotina</taxon>
        <taxon>Pichiomycetes</taxon>
        <taxon>Pichiales</taxon>
        <taxon>Pichiaceae</taxon>
        <taxon>Pichia</taxon>
    </lineage>
</organism>
<dbReference type="PANTHER" id="PTHR30546">
    <property type="entry name" value="FLAVODOXIN-RELATED PROTEIN WRBA-RELATED"/>
    <property type="match status" value="1"/>
</dbReference>
<protein>
    <recommendedName>
        <fullName evidence="5">Flavodoxin-like domain-containing protein</fullName>
    </recommendedName>
</protein>
<evidence type="ECO:0000256" key="4">
    <source>
        <dbReference type="SAM" id="MobiDB-lite"/>
    </source>
</evidence>
<dbReference type="GO" id="GO:0034599">
    <property type="term" value="P:cellular response to oxidative stress"/>
    <property type="evidence" value="ECO:0007669"/>
    <property type="project" value="UniProtKB-ARBA"/>
</dbReference>
<dbReference type="STRING" id="52247.A0A4T0X3Z1"/>
<proteinExistence type="inferred from homology"/>
<comment type="caution">
    <text evidence="6">The sequence shown here is derived from an EMBL/GenBank/DDBJ whole genome shotgun (WGS) entry which is preliminary data.</text>
</comment>
<evidence type="ECO:0000313" key="6">
    <source>
        <dbReference type="EMBL" id="TID30141.1"/>
    </source>
</evidence>
<evidence type="ECO:0000256" key="3">
    <source>
        <dbReference type="ARBA" id="ARBA00053955"/>
    </source>
</evidence>
<dbReference type="PROSITE" id="PS50902">
    <property type="entry name" value="FLAVODOXIN_LIKE"/>
    <property type="match status" value="1"/>
</dbReference>
<feature type="domain" description="Flavodoxin-like" evidence="5">
    <location>
        <begin position="4"/>
        <end position="191"/>
    </location>
</feature>
<dbReference type="AlphaFoldDB" id="A0A4T0X3Z1"/>
<accession>A0A4T0X3Z1</accession>
<evidence type="ECO:0000256" key="2">
    <source>
        <dbReference type="ARBA" id="ARBA00006961"/>
    </source>
</evidence>
<comment type="subcellular location">
    <subcellularLocation>
        <location evidence="1">Cell membrane</location>
        <topology evidence="1">Peripheral membrane protein</topology>
    </subcellularLocation>
</comment>
<comment type="function">
    <text evidence="3">Flavodoxin-like protein (FLP) that plays a role in cell wall integrity, oxidative stress protection and virulence. FLPs act as NAD(P)H quinone oxidoreductases. Reduces ubiquinone (coenzyme Q), enabling it to serve as an antioxidant in the membrane.</text>
</comment>
<keyword evidence="7" id="KW-1185">Reference proteome</keyword>
<comment type="similarity">
    <text evidence="2">Belongs to the WrbA family.</text>
</comment>
<sequence length="266" mass="28272">MAKIAIIIYSLYHHVATLAESVKAGIESAGHEATIYQVPETLPEETLTILHAPPKKDYPIATTEILTSADGVIFGVPTRFGSMPSQIKSFIDATGGAWASGALYHKPVGVFVSTGSGGGRETTVFSLLSTFAHHGMQYVPLGYAKAFGELTNLDELQGASPWGAGTVAASDGSRQPTENDLKIAKIQGVEFATFVGNEKNVKAQEEPVKEQSTTEQSVKEQSKATAKPATKAQAKAPAAQSKTTTTAEKKRNPVSRFFSKLGKLFD</sequence>
<evidence type="ECO:0000256" key="1">
    <source>
        <dbReference type="ARBA" id="ARBA00004202"/>
    </source>
</evidence>
<dbReference type="InterPro" id="IPR010089">
    <property type="entry name" value="Flavoprotein_WrbA-like"/>
</dbReference>
<dbReference type="OrthoDB" id="504689at2759"/>
<dbReference type="EMBL" id="SELW01000193">
    <property type="protein sequence ID" value="TID30141.1"/>
    <property type="molecule type" value="Genomic_DNA"/>
</dbReference>
<dbReference type="NCBIfam" id="TIGR01755">
    <property type="entry name" value="flav_wrbA"/>
    <property type="match status" value="1"/>
</dbReference>
<evidence type="ECO:0000259" key="5">
    <source>
        <dbReference type="PROSITE" id="PS50902"/>
    </source>
</evidence>
<dbReference type="PANTHER" id="PTHR30546:SF23">
    <property type="entry name" value="FLAVOPROTEIN-LIKE PROTEIN YCP4-RELATED"/>
    <property type="match status" value="1"/>
</dbReference>
<dbReference type="Proteomes" id="UP000307173">
    <property type="component" value="Unassembled WGS sequence"/>
</dbReference>
<dbReference type="FunFam" id="3.40.50.360:FF:000001">
    <property type="entry name" value="NAD(P)H dehydrogenase (Quinone) FQR1-like"/>
    <property type="match status" value="1"/>
</dbReference>
<dbReference type="GO" id="GO:0010181">
    <property type="term" value="F:FMN binding"/>
    <property type="evidence" value="ECO:0007669"/>
    <property type="project" value="InterPro"/>
</dbReference>
<name>A0A4T0X3Z1_9ASCO</name>
<dbReference type="GO" id="GO:0005886">
    <property type="term" value="C:plasma membrane"/>
    <property type="evidence" value="ECO:0007669"/>
    <property type="project" value="UniProtKB-SubCell"/>
</dbReference>